<dbReference type="PANTHER" id="PTHR46060">
    <property type="entry name" value="MARINER MOS1 TRANSPOSASE-LIKE PROTEIN"/>
    <property type="match status" value="1"/>
</dbReference>
<protein>
    <submittedName>
        <fullName evidence="4">HTH_48 domain-containing protein</fullName>
    </submittedName>
</protein>
<feature type="region of interest" description="Disordered" evidence="1">
    <location>
        <begin position="49"/>
        <end position="90"/>
    </location>
</feature>
<evidence type="ECO:0000313" key="3">
    <source>
        <dbReference type="Proteomes" id="UP000046392"/>
    </source>
</evidence>
<dbReference type="GO" id="GO:0000729">
    <property type="term" value="P:DNA double-strand break processing"/>
    <property type="evidence" value="ECO:0007669"/>
    <property type="project" value="TreeGrafter"/>
</dbReference>
<dbReference type="GO" id="GO:0003697">
    <property type="term" value="F:single-stranded DNA binding"/>
    <property type="evidence" value="ECO:0007669"/>
    <property type="project" value="TreeGrafter"/>
</dbReference>
<dbReference type="GO" id="GO:0035861">
    <property type="term" value="C:site of double-strand break"/>
    <property type="evidence" value="ECO:0007669"/>
    <property type="project" value="TreeGrafter"/>
</dbReference>
<sequence>MLSKHDIRSILLYKFKRGTNAAKTTKQINETFGENLVSVSTVQRWFRKSRKSSEDLENEERERPESVLDNDVLRAAVESNPQDGKSEKLDKWVPHELNDYQKLRHYEGCYSLILRNKNDSFLGQLITCD</sequence>
<dbReference type="GO" id="GO:0006303">
    <property type="term" value="P:double-strand break repair via nonhomologous end joining"/>
    <property type="evidence" value="ECO:0007669"/>
    <property type="project" value="TreeGrafter"/>
</dbReference>
<dbReference type="InterPro" id="IPR052709">
    <property type="entry name" value="Transposase-MT_Hybrid"/>
</dbReference>
<dbReference type="GO" id="GO:0044547">
    <property type="term" value="F:DNA topoisomerase binding"/>
    <property type="evidence" value="ECO:0007669"/>
    <property type="project" value="TreeGrafter"/>
</dbReference>
<feature type="domain" description="Mos1 transposase HTH" evidence="2">
    <location>
        <begin position="4"/>
        <end position="48"/>
    </location>
</feature>
<evidence type="ECO:0000313" key="4">
    <source>
        <dbReference type="WBParaSite" id="SPAL_0001358200.1"/>
    </source>
</evidence>
<dbReference type="GO" id="GO:0003690">
    <property type="term" value="F:double-stranded DNA binding"/>
    <property type="evidence" value="ECO:0007669"/>
    <property type="project" value="TreeGrafter"/>
</dbReference>
<dbReference type="Pfam" id="PF17906">
    <property type="entry name" value="HTH_48"/>
    <property type="match status" value="1"/>
</dbReference>
<dbReference type="GO" id="GO:0046975">
    <property type="term" value="F:histone H3K36 methyltransferase activity"/>
    <property type="evidence" value="ECO:0007669"/>
    <property type="project" value="TreeGrafter"/>
</dbReference>
<dbReference type="GO" id="GO:0005634">
    <property type="term" value="C:nucleus"/>
    <property type="evidence" value="ECO:0007669"/>
    <property type="project" value="TreeGrafter"/>
</dbReference>
<dbReference type="GO" id="GO:0031297">
    <property type="term" value="P:replication fork processing"/>
    <property type="evidence" value="ECO:0007669"/>
    <property type="project" value="TreeGrafter"/>
</dbReference>
<dbReference type="STRING" id="174720.A0A0N5C6L6"/>
<accession>A0A0N5C6L6</accession>
<dbReference type="GO" id="GO:0000014">
    <property type="term" value="F:single-stranded DNA endodeoxyribonuclease activity"/>
    <property type="evidence" value="ECO:0007669"/>
    <property type="project" value="TreeGrafter"/>
</dbReference>
<dbReference type="InterPro" id="IPR041426">
    <property type="entry name" value="Mos1_HTH"/>
</dbReference>
<organism evidence="3 4">
    <name type="scientific">Strongyloides papillosus</name>
    <name type="common">Intestinal threadworm</name>
    <dbReference type="NCBI Taxonomy" id="174720"/>
    <lineage>
        <taxon>Eukaryota</taxon>
        <taxon>Metazoa</taxon>
        <taxon>Ecdysozoa</taxon>
        <taxon>Nematoda</taxon>
        <taxon>Chromadorea</taxon>
        <taxon>Rhabditida</taxon>
        <taxon>Tylenchina</taxon>
        <taxon>Panagrolaimomorpha</taxon>
        <taxon>Strongyloidoidea</taxon>
        <taxon>Strongyloididae</taxon>
        <taxon>Strongyloides</taxon>
    </lineage>
</organism>
<dbReference type="AlphaFoldDB" id="A0A0N5C6L6"/>
<dbReference type="GO" id="GO:0044774">
    <property type="term" value="P:mitotic DNA integrity checkpoint signaling"/>
    <property type="evidence" value="ECO:0007669"/>
    <property type="project" value="TreeGrafter"/>
</dbReference>
<dbReference type="PANTHER" id="PTHR46060:SF2">
    <property type="entry name" value="HISTONE-LYSINE N-METHYLTRANSFERASE SETMAR"/>
    <property type="match status" value="1"/>
</dbReference>
<evidence type="ECO:0000256" key="1">
    <source>
        <dbReference type="SAM" id="MobiDB-lite"/>
    </source>
</evidence>
<dbReference type="GO" id="GO:0042800">
    <property type="term" value="F:histone H3K4 methyltransferase activity"/>
    <property type="evidence" value="ECO:0007669"/>
    <property type="project" value="TreeGrafter"/>
</dbReference>
<name>A0A0N5C6L6_STREA</name>
<keyword evidence="3" id="KW-1185">Reference proteome</keyword>
<dbReference type="Proteomes" id="UP000046392">
    <property type="component" value="Unplaced"/>
</dbReference>
<evidence type="ECO:0000259" key="2">
    <source>
        <dbReference type="Pfam" id="PF17906"/>
    </source>
</evidence>
<reference evidence="4" key="1">
    <citation type="submission" date="2017-02" db="UniProtKB">
        <authorList>
            <consortium name="WormBaseParasite"/>
        </authorList>
    </citation>
    <scope>IDENTIFICATION</scope>
</reference>
<dbReference type="WBParaSite" id="SPAL_0001358200.1">
    <property type="protein sequence ID" value="SPAL_0001358200.1"/>
    <property type="gene ID" value="SPAL_0001358200"/>
</dbReference>
<proteinExistence type="predicted"/>
<dbReference type="GO" id="GO:0000793">
    <property type="term" value="C:condensed chromosome"/>
    <property type="evidence" value="ECO:0007669"/>
    <property type="project" value="TreeGrafter"/>
</dbReference>
<dbReference type="Gene3D" id="1.10.10.1450">
    <property type="match status" value="1"/>
</dbReference>
<dbReference type="GO" id="GO:0015074">
    <property type="term" value="P:DNA integration"/>
    <property type="evidence" value="ECO:0007669"/>
    <property type="project" value="TreeGrafter"/>
</dbReference>